<protein>
    <submittedName>
        <fullName evidence="2">Uncharacterized protein</fullName>
    </submittedName>
</protein>
<feature type="compositionally biased region" description="Acidic residues" evidence="1">
    <location>
        <begin position="122"/>
        <end position="144"/>
    </location>
</feature>
<feature type="compositionally biased region" description="Basic and acidic residues" evidence="1">
    <location>
        <begin position="851"/>
        <end position="868"/>
    </location>
</feature>
<sequence>MPDSRPNPRRLALLKELLKDILKPGYVNQRIESLKRARPKKQKGEPEEPFLYRFLDVTSRTVSEDQVTGEHNFSILAAYCSSFAGDLPTKKEAEAAILWAGDHFRLNDPDNEAGQDEACQAEGEEEEPAEEDEEDHGEDVASEQDGERGTYKAEAMLGATQKDDANLALEAQVKTRKALRNKGGKKADEEPRSPDSIPGKGRGRGRGKGRGKGKKKKEVVMKRPAARESEASVKKAKQAPVEGRDDDDDEMGKESGEEGEEEEEEEKKDDVMKRPAAAKDSKQEGDDDDEMGKECEEEEEEEEEEDKEDDVMKRPAASAKSAKQEGEDDGGEEQEEEEEEDDEEQNAEEQPQDQQSNKVKAHWGPKFRELAKKINQKDGLTMGWNRFENVEAGPVEGCFNGGWLDPLTRGSGNTGRSDRLAPEEQKGLMLHLIDFVAQNAAGSNADLYCLDLFAGKRSIESAFSSGLTVGLDYFDVSAREEDDLLTVPWLPLMKQRLTKAKKKELKLSSKGGNDGASVLGSECHLSVGVKKLSEAATIKLPTVQPPFHWKHANLEPVFLFLVKEIEAVNEFVVVQAVDDSVAATPVSVVEAWCDIDLMPVAIDVAKILEQARKRSYDSSKEDAQNPFPEYEDTPPGKRAFQSGKAGKEPLRLDSAQTVVVETPPPKPKRAGTDDLSGSLSKKVRNALRRPQSVDQESDSQRQHRAKTTQKKLEQDFQAADDSQNTQDPDAKDEANTSSPASTKASTTRGKAKAKAKGAEKSVAKKKGTAEHHESEAPTKSMKDSGKKGKAKESEAPTKPKDSGKKGKAEESEAPTKPTKDSRKEGKAEESEAPTKPKKDSGKKATAQESEAPTKPKKESEAPTKPKKDSGKKRKAEDDESESPSPPKAKKHSSADSPRTRKAQEDHRTAASSKDPMPSPKKSTSKQPPSPDKNKQGKEGESKEEQSLEEKKKTAHKMYMRFYRNVHGKNKMSSLYEDFLQTEGDWTKSMILKTIKSITRNGRRGIRRWQTRSQLINHFGDTKIVDSIIARKETDEHLRKTEMRKHPDCPGLVQYLVLMDEEVTDEDVDEITDMFRAQDGAQSDDSSGSDDGDNDKPDSKRGKDREAVSECFMNETVGGWWIGAMAVS</sequence>
<keyword evidence="3" id="KW-1185">Reference proteome</keyword>
<feature type="compositionally biased region" description="Low complexity" evidence="1">
    <location>
        <begin position="735"/>
        <end position="748"/>
    </location>
</feature>
<feature type="compositionally biased region" description="Basic residues" evidence="1">
    <location>
        <begin position="201"/>
        <end position="217"/>
    </location>
</feature>
<dbReference type="AlphaFoldDB" id="A0A1Q9DQT8"/>
<feature type="compositionally biased region" description="Basic and acidic residues" evidence="1">
    <location>
        <begin position="268"/>
        <end position="284"/>
    </location>
</feature>
<organism evidence="2 3">
    <name type="scientific">Symbiodinium microadriaticum</name>
    <name type="common">Dinoflagellate</name>
    <name type="synonym">Zooxanthella microadriatica</name>
    <dbReference type="NCBI Taxonomy" id="2951"/>
    <lineage>
        <taxon>Eukaryota</taxon>
        <taxon>Sar</taxon>
        <taxon>Alveolata</taxon>
        <taxon>Dinophyceae</taxon>
        <taxon>Suessiales</taxon>
        <taxon>Symbiodiniaceae</taxon>
        <taxon>Symbiodinium</taxon>
    </lineage>
</organism>
<gene>
    <name evidence="2" type="ORF">AK812_SmicGene20118</name>
</gene>
<dbReference type="OrthoDB" id="446739at2759"/>
<accession>A0A1Q9DQT8</accession>
<feature type="compositionally biased region" description="Acidic residues" evidence="1">
    <location>
        <begin position="244"/>
        <end position="267"/>
    </location>
</feature>
<feature type="compositionally biased region" description="Low complexity" evidence="1">
    <location>
        <begin position="911"/>
        <end position="926"/>
    </location>
</feature>
<feature type="compositionally biased region" description="Basic and acidic residues" evidence="1">
    <location>
        <begin position="218"/>
        <end position="233"/>
    </location>
</feature>
<proteinExistence type="predicted"/>
<feature type="compositionally biased region" description="Acidic residues" evidence="1">
    <location>
        <begin position="326"/>
        <end position="351"/>
    </location>
</feature>
<feature type="compositionally biased region" description="Basic and acidic residues" evidence="1">
    <location>
        <begin position="1093"/>
        <end position="1107"/>
    </location>
</feature>
<dbReference type="Proteomes" id="UP000186817">
    <property type="component" value="Unassembled WGS sequence"/>
</dbReference>
<feature type="compositionally biased region" description="Acidic residues" evidence="1">
    <location>
        <begin position="285"/>
        <end position="309"/>
    </location>
</feature>
<evidence type="ECO:0000256" key="1">
    <source>
        <dbReference type="SAM" id="MobiDB-lite"/>
    </source>
</evidence>
<evidence type="ECO:0000313" key="2">
    <source>
        <dbReference type="EMBL" id="OLP97532.1"/>
    </source>
</evidence>
<dbReference type="PANTHER" id="PTHR48209">
    <property type="entry name" value="AGL056WP"/>
    <property type="match status" value="1"/>
</dbReference>
<feature type="region of interest" description="Disordered" evidence="1">
    <location>
        <begin position="615"/>
        <end position="951"/>
    </location>
</feature>
<comment type="caution">
    <text evidence="2">The sequence shown here is derived from an EMBL/GenBank/DDBJ whole genome shotgun (WGS) entry which is preliminary data.</text>
</comment>
<feature type="region of interest" description="Disordered" evidence="1">
    <location>
        <begin position="1076"/>
        <end position="1107"/>
    </location>
</feature>
<feature type="compositionally biased region" description="Basic and acidic residues" evidence="1">
    <location>
        <begin position="931"/>
        <end position="951"/>
    </location>
</feature>
<feature type="compositionally biased region" description="Basic residues" evidence="1">
    <location>
        <begin position="174"/>
        <end position="184"/>
    </location>
</feature>
<feature type="region of interest" description="Disordered" evidence="1">
    <location>
        <begin position="107"/>
        <end position="364"/>
    </location>
</feature>
<feature type="compositionally biased region" description="Basic and acidic residues" evidence="1">
    <location>
        <begin position="756"/>
        <end position="810"/>
    </location>
</feature>
<dbReference type="PANTHER" id="PTHR48209:SF2">
    <property type="entry name" value="FI24008P1"/>
    <property type="match status" value="1"/>
</dbReference>
<feature type="compositionally biased region" description="Basic and acidic residues" evidence="1">
    <location>
        <begin position="897"/>
        <end position="908"/>
    </location>
</feature>
<name>A0A1Q9DQT8_SYMMI</name>
<dbReference type="EMBL" id="LSRX01000429">
    <property type="protein sequence ID" value="OLP97532.1"/>
    <property type="molecule type" value="Genomic_DNA"/>
</dbReference>
<reference evidence="2 3" key="1">
    <citation type="submission" date="2016-02" db="EMBL/GenBank/DDBJ databases">
        <title>Genome analysis of coral dinoflagellate symbionts highlights evolutionary adaptations to a symbiotic lifestyle.</title>
        <authorList>
            <person name="Aranda M."/>
            <person name="Li Y."/>
            <person name="Liew Y.J."/>
            <person name="Baumgarten S."/>
            <person name="Simakov O."/>
            <person name="Wilson M."/>
            <person name="Piel J."/>
            <person name="Ashoor H."/>
            <person name="Bougouffa S."/>
            <person name="Bajic V.B."/>
            <person name="Ryu T."/>
            <person name="Ravasi T."/>
            <person name="Bayer T."/>
            <person name="Micklem G."/>
            <person name="Kim H."/>
            <person name="Bhak J."/>
            <person name="Lajeunesse T.C."/>
            <person name="Voolstra C.R."/>
        </authorList>
    </citation>
    <scope>NUCLEOTIDE SEQUENCE [LARGE SCALE GENOMIC DNA]</scope>
    <source>
        <strain evidence="2 3">CCMP2467</strain>
    </source>
</reference>
<evidence type="ECO:0000313" key="3">
    <source>
        <dbReference type="Proteomes" id="UP000186817"/>
    </source>
</evidence>
<feature type="compositionally biased region" description="Basic and acidic residues" evidence="1">
    <location>
        <begin position="817"/>
        <end position="842"/>
    </location>
</feature>